<protein>
    <submittedName>
        <fullName evidence="1">Uncharacterized protein</fullName>
    </submittedName>
</protein>
<accession>A0A7J6V4I1</accession>
<evidence type="ECO:0000313" key="2">
    <source>
        <dbReference type="Proteomes" id="UP000554482"/>
    </source>
</evidence>
<dbReference type="SUPFAM" id="SSF50978">
    <property type="entry name" value="WD40 repeat-like"/>
    <property type="match status" value="1"/>
</dbReference>
<organism evidence="1 2">
    <name type="scientific">Thalictrum thalictroides</name>
    <name type="common">Rue-anemone</name>
    <name type="synonym">Anemone thalictroides</name>
    <dbReference type="NCBI Taxonomy" id="46969"/>
    <lineage>
        <taxon>Eukaryota</taxon>
        <taxon>Viridiplantae</taxon>
        <taxon>Streptophyta</taxon>
        <taxon>Embryophyta</taxon>
        <taxon>Tracheophyta</taxon>
        <taxon>Spermatophyta</taxon>
        <taxon>Magnoliopsida</taxon>
        <taxon>Ranunculales</taxon>
        <taxon>Ranunculaceae</taxon>
        <taxon>Thalictroideae</taxon>
        <taxon>Thalictrum</taxon>
    </lineage>
</organism>
<name>A0A7J6V4I1_THATH</name>
<sequence>PKAGAVFSITFSEECPFLLAIGGSKGKLQVWDTLSDAGVVRRFGKYSTHKLDPAPDA</sequence>
<dbReference type="Proteomes" id="UP000554482">
    <property type="component" value="Unassembled WGS sequence"/>
</dbReference>
<dbReference type="EMBL" id="JABWDY010039265">
    <property type="protein sequence ID" value="KAF5179055.1"/>
    <property type="molecule type" value="Genomic_DNA"/>
</dbReference>
<proteinExistence type="predicted"/>
<dbReference type="OrthoDB" id="361494at2759"/>
<comment type="caution">
    <text evidence="1">The sequence shown here is derived from an EMBL/GenBank/DDBJ whole genome shotgun (WGS) entry which is preliminary data.</text>
</comment>
<dbReference type="InterPro" id="IPR036322">
    <property type="entry name" value="WD40_repeat_dom_sf"/>
</dbReference>
<feature type="non-terminal residue" evidence="1">
    <location>
        <position position="1"/>
    </location>
</feature>
<dbReference type="AlphaFoldDB" id="A0A7J6V4I1"/>
<reference evidence="1 2" key="1">
    <citation type="submission" date="2020-06" db="EMBL/GenBank/DDBJ databases">
        <title>Transcriptomic and genomic resources for Thalictrum thalictroides and T. hernandezii: Facilitating candidate gene discovery in an emerging model plant lineage.</title>
        <authorList>
            <person name="Arias T."/>
            <person name="Riano-Pachon D.M."/>
            <person name="Di Stilio V.S."/>
        </authorList>
    </citation>
    <scope>NUCLEOTIDE SEQUENCE [LARGE SCALE GENOMIC DNA]</scope>
    <source>
        <strain evidence="2">cv. WT478/WT964</strain>
        <tissue evidence="1">Leaves</tissue>
    </source>
</reference>
<gene>
    <name evidence="1" type="ORF">FRX31_031352</name>
</gene>
<evidence type="ECO:0000313" key="1">
    <source>
        <dbReference type="EMBL" id="KAF5179055.1"/>
    </source>
</evidence>
<keyword evidence="2" id="KW-1185">Reference proteome</keyword>